<evidence type="ECO:0000313" key="3">
    <source>
        <dbReference type="Proteomes" id="UP001162480"/>
    </source>
</evidence>
<evidence type="ECO:0008006" key="4">
    <source>
        <dbReference type="Google" id="ProtNLM"/>
    </source>
</evidence>
<sequence length="110" mass="12123">MAQQLTLEQRCKIAAWLNVLQFPTAVQHKFEKACGRHSAPTRSTIYATRRKCLETGSVVDKPRRGRPPTTTTDENTELKEQKLDSVDAPKGDKALIVLSSGSSKASNGRL</sequence>
<evidence type="ECO:0000256" key="1">
    <source>
        <dbReference type="SAM" id="MobiDB-lite"/>
    </source>
</evidence>
<dbReference type="Proteomes" id="UP001162480">
    <property type="component" value="Chromosome 23"/>
</dbReference>
<organism evidence="2 3">
    <name type="scientific">Octopus vulgaris</name>
    <name type="common">Common octopus</name>
    <dbReference type="NCBI Taxonomy" id="6645"/>
    <lineage>
        <taxon>Eukaryota</taxon>
        <taxon>Metazoa</taxon>
        <taxon>Spiralia</taxon>
        <taxon>Lophotrochozoa</taxon>
        <taxon>Mollusca</taxon>
        <taxon>Cephalopoda</taxon>
        <taxon>Coleoidea</taxon>
        <taxon>Octopodiformes</taxon>
        <taxon>Octopoda</taxon>
        <taxon>Incirrata</taxon>
        <taxon>Octopodidae</taxon>
        <taxon>Octopus</taxon>
    </lineage>
</organism>
<reference evidence="2" key="1">
    <citation type="submission" date="2023-08" db="EMBL/GenBank/DDBJ databases">
        <authorList>
            <person name="Alioto T."/>
            <person name="Alioto T."/>
            <person name="Gomez Garrido J."/>
        </authorList>
    </citation>
    <scope>NUCLEOTIDE SEQUENCE</scope>
</reference>
<gene>
    <name evidence="2" type="ORF">OCTVUL_1B007433</name>
</gene>
<accession>A0AA36FJU3</accession>
<proteinExistence type="predicted"/>
<protein>
    <recommendedName>
        <fullName evidence="4">DUF4817 domain-containing protein</fullName>
    </recommendedName>
</protein>
<keyword evidence="3" id="KW-1185">Reference proteome</keyword>
<evidence type="ECO:0000313" key="2">
    <source>
        <dbReference type="EMBL" id="CAI9739624.1"/>
    </source>
</evidence>
<dbReference type="AlphaFoldDB" id="A0AA36FJU3"/>
<feature type="region of interest" description="Disordered" evidence="1">
    <location>
        <begin position="56"/>
        <end position="87"/>
    </location>
</feature>
<name>A0AA36FJU3_OCTVU</name>
<feature type="compositionally biased region" description="Basic and acidic residues" evidence="1">
    <location>
        <begin position="76"/>
        <end position="87"/>
    </location>
</feature>
<dbReference type="EMBL" id="OX597836">
    <property type="protein sequence ID" value="CAI9739624.1"/>
    <property type="molecule type" value="Genomic_DNA"/>
</dbReference>